<protein>
    <submittedName>
        <fullName evidence="1">Uncharacterized protein</fullName>
    </submittedName>
</protein>
<proteinExistence type="predicted"/>
<sequence length="49" mass="5914">MTRGEVSVTLLSENTVSIPREHQPLRGRWQTALLRKPMRRMQRQENIRR</sequence>
<organism evidence="1">
    <name type="scientific">Myoviridae sp. ctyWv1</name>
    <dbReference type="NCBI Taxonomy" id="2826718"/>
    <lineage>
        <taxon>Viruses</taxon>
        <taxon>Duplodnaviria</taxon>
        <taxon>Heunggongvirae</taxon>
        <taxon>Uroviricota</taxon>
        <taxon>Caudoviricetes</taxon>
    </lineage>
</organism>
<dbReference type="EMBL" id="BK015755">
    <property type="protein sequence ID" value="DAE23584.1"/>
    <property type="molecule type" value="Genomic_DNA"/>
</dbReference>
<reference evidence="1" key="1">
    <citation type="journal article" date="2021" name="Proc. Natl. Acad. Sci. U.S.A.">
        <title>A Catalog of Tens of Thousands of Viruses from Human Metagenomes Reveals Hidden Associations with Chronic Diseases.</title>
        <authorList>
            <person name="Tisza M.J."/>
            <person name="Buck C.B."/>
        </authorList>
    </citation>
    <scope>NUCLEOTIDE SEQUENCE</scope>
    <source>
        <strain evidence="1">CtyWv1</strain>
    </source>
</reference>
<accession>A0A8S5QX04</accession>
<evidence type="ECO:0000313" key="1">
    <source>
        <dbReference type="EMBL" id="DAE23584.1"/>
    </source>
</evidence>
<name>A0A8S5QX04_9CAUD</name>